<dbReference type="Gene3D" id="3.40.50.2000">
    <property type="entry name" value="Glycogen Phosphorylase B"/>
    <property type="match status" value="2"/>
</dbReference>
<keyword evidence="2" id="KW-1185">Reference proteome</keyword>
<dbReference type="OrthoDB" id="1115640at2"/>
<dbReference type="EMBL" id="FUYS01000001">
    <property type="protein sequence ID" value="SKB26222.1"/>
    <property type="molecule type" value="Genomic_DNA"/>
</dbReference>
<protein>
    <submittedName>
        <fullName evidence="1">Uncharacterized protein</fullName>
    </submittedName>
</protein>
<organism evidence="1 2">
    <name type="scientific">Parapedobacter luteus</name>
    <dbReference type="NCBI Taxonomy" id="623280"/>
    <lineage>
        <taxon>Bacteria</taxon>
        <taxon>Pseudomonadati</taxon>
        <taxon>Bacteroidota</taxon>
        <taxon>Sphingobacteriia</taxon>
        <taxon>Sphingobacteriales</taxon>
        <taxon>Sphingobacteriaceae</taxon>
        <taxon>Parapedobacter</taxon>
    </lineage>
</organism>
<dbReference type="STRING" id="623280.SAMN05660226_00088"/>
<name>A0A1T4ZTZ4_9SPHI</name>
<evidence type="ECO:0000313" key="2">
    <source>
        <dbReference type="Proteomes" id="UP000190541"/>
    </source>
</evidence>
<dbReference type="AlphaFoldDB" id="A0A1T4ZTZ4"/>
<dbReference type="Proteomes" id="UP000190541">
    <property type="component" value="Unassembled WGS sequence"/>
</dbReference>
<proteinExistence type="predicted"/>
<gene>
    <name evidence="1" type="ORF">SAMN05660226_00088</name>
</gene>
<evidence type="ECO:0000313" key="1">
    <source>
        <dbReference type="EMBL" id="SKB26222.1"/>
    </source>
</evidence>
<reference evidence="1 2" key="1">
    <citation type="submission" date="2017-02" db="EMBL/GenBank/DDBJ databases">
        <authorList>
            <person name="Peterson S.W."/>
        </authorList>
    </citation>
    <scope>NUCLEOTIDE SEQUENCE [LARGE SCALE GENOMIC DNA]</scope>
    <source>
        <strain evidence="1 2">DSM 22899</strain>
    </source>
</reference>
<accession>A0A1T4ZTZ4</accession>
<sequence length="363" mass="41724">MNDEQHTIRIALVEIGGSHDECLYSQCLFLQGHAHVTLVVTADLEARLGDYHWMASSTKVFGFHSSASFQWKNIWKVYRYLKSQRFDRIVFNTAQGGLKKLFVLPFPEKTVMLGVIHNTSKFYTGIGQKLINRRVKRYFVLNDYLLPSVSRLTGLRFASYYPIFFPEWASADTIQKPDGALWIGIPGEVSSKRRDYAVLLDTLKAWKEKRDVKFILLGRLSAGDRNWIIKQLNDHPDLSAHIIYFEQFVPIATLHAYMRLCDAVMPLIHPCTQGFSDYLNHKISGAFNLAFAYRKPLIIEQSFSAIQDLCENAVFYAGSELKDTFFTQLMAVLPKIKEGAYRHAKWAFNAQQQAYLAFTEVRP</sequence>
<dbReference type="RefSeq" id="WP_139378467.1">
    <property type="nucleotide sequence ID" value="NZ_FUYS01000001.1"/>
</dbReference>
<dbReference type="SUPFAM" id="SSF53756">
    <property type="entry name" value="UDP-Glycosyltransferase/glycogen phosphorylase"/>
    <property type="match status" value="1"/>
</dbReference>